<dbReference type="RefSeq" id="WP_127741542.1">
    <property type="nucleotide sequence ID" value="NZ_SACN01000001.1"/>
</dbReference>
<dbReference type="InterPro" id="IPR019223">
    <property type="entry name" value="DUF2147"/>
</dbReference>
<comment type="caution">
    <text evidence="3">The sequence shown here is derived from an EMBL/GenBank/DDBJ whole genome shotgun (WGS) entry which is preliminary data.</text>
</comment>
<evidence type="ECO:0000313" key="4">
    <source>
        <dbReference type="Proteomes" id="UP000282971"/>
    </source>
</evidence>
<dbReference type="OrthoDB" id="9811671at2"/>
<evidence type="ECO:0000313" key="3">
    <source>
        <dbReference type="EMBL" id="RVT93188.1"/>
    </source>
</evidence>
<name>A0A437M650_9SPHN</name>
<evidence type="ECO:0000256" key="1">
    <source>
        <dbReference type="SAM" id="SignalP"/>
    </source>
</evidence>
<dbReference type="PANTHER" id="PTHR36919:SF2">
    <property type="entry name" value="BLL6627 PROTEIN"/>
    <property type="match status" value="1"/>
</dbReference>
<organism evidence="3 4">
    <name type="scientific">Sphingomonas crocodyli</name>
    <dbReference type="NCBI Taxonomy" id="1979270"/>
    <lineage>
        <taxon>Bacteria</taxon>
        <taxon>Pseudomonadati</taxon>
        <taxon>Pseudomonadota</taxon>
        <taxon>Alphaproteobacteria</taxon>
        <taxon>Sphingomonadales</taxon>
        <taxon>Sphingomonadaceae</taxon>
        <taxon>Sphingomonas</taxon>
    </lineage>
</organism>
<dbReference type="PANTHER" id="PTHR36919">
    <property type="entry name" value="BLR1215 PROTEIN"/>
    <property type="match status" value="1"/>
</dbReference>
<dbReference type="AlphaFoldDB" id="A0A437M650"/>
<reference evidence="3 4" key="1">
    <citation type="submission" date="2019-01" db="EMBL/GenBank/DDBJ databases">
        <authorList>
            <person name="Chen W.-M."/>
        </authorList>
    </citation>
    <scope>NUCLEOTIDE SEQUENCE [LARGE SCALE GENOMIC DNA]</scope>
    <source>
        <strain evidence="3 4">CCP-7</strain>
    </source>
</reference>
<keyword evidence="4" id="KW-1185">Reference proteome</keyword>
<feature type="domain" description="DUF2147" evidence="2">
    <location>
        <begin position="27"/>
        <end position="121"/>
    </location>
</feature>
<evidence type="ECO:0000259" key="2">
    <source>
        <dbReference type="Pfam" id="PF09917"/>
    </source>
</evidence>
<dbReference type="Gene3D" id="2.40.128.520">
    <property type="match status" value="1"/>
</dbReference>
<dbReference type="Proteomes" id="UP000282971">
    <property type="component" value="Unassembled WGS sequence"/>
</dbReference>
<feature type="chain" id="PRO_5019268451" evidence="1">
    <location>
        <begin position="22"/>
        <end position="124"/>
    </location>
</feature>
<gene>
    <name evidence="3" type="ORF">EOD43_04690</name>
</gene>
<feature type="signal peptide" evidence="1">
    <location>
        <begin position="1"/>
        <end position="21"/>
    </location>
</feature>
<sequence>MSTPKLLIAASLLLLAAPAQAAAPIAGNWITDGGKNIVTIAKCGAAQCGKIVKVLKTKPGEPSYPGALLLSELVDSGGMWTGKIHNPGNGKSYKAKVKVNPDKTLSVSGCVAMFCKDMVWTPGA</sequence>
<keyword evidence="1" id="KW-0732">Signal</keyword>
<protein>
    <submittedName>
        <fullName evidence="3">DUF2147 domain-containing protein</fullName>
    </submittedName>
</protein>
<accession>A0A437M650</accession>
<dbReference type="EMBL" id="SACN01000001">
    <property type="protein sequence ID" value="RVT93188.1"/>
    <property type="molecule type" value="Genomic_DNA"/>
</dbReference>
<proteinExistence type="predicted"/>
<dbReference type="Pfam" id="PF09917">
    <property type="entry name" value="DUF2147"/>
    <property type="match status" value="1"/>
</dbReference>